<reference evidence="11" key="1">
    <citation type="journal article" date="2020" name="Fungal Divers.">
        <title>Resolving the Mortierellaceae phylogeny through synthesis of multi-gene phylogenetics and phylogenomics.</title>
        <authorList>
            <person name="Vandepol N."/>
            <person name="Liber J."/>
            <person name="Desiro A."/>
            <person name="Na H."/>
            <person name="Kennedy M."/>
            <person name="Barry K."/>
            <person name="Grigoriev I.V."/>
            <person name="Miller A.N."/>
            <person name="O'Donnell K."/>
            <person name="Stajich J.E."/>
            <person name="Bonito G."/>
        </authorList>
    </citation>
    <scope>NUCLEOTIDE SEQUENCE</scope>
    <source>
        <strain evidence="11">NRRL 2591</strain>
    </source>
</reference>
<dbReference type="SUPFAM" id="SSF50978">
    <property type="entry name" value="WD40 repeat-like"/>
    <property type="match status" value="1"/>
</dbReference>
<feature type="compositionally biased region" description="Low complexity" evidence="8">
    <location>
        <begin position="1022"/>
        <end position="1033"/>
    </location>
</feature>
<feature type="domain" description="Enhancer of mRNA-decapping protein 4 C-terminal" evidence="10">
    <location>
        <begin position="1333"/>
        <end position="1448"/>
    </location>
</feature>
<feature type="compositionally biased region" description="Polar residues" evidence="8">
    <location>
        <begin position="1309"/>
        <end position="1330"/>
    </location>
</feature>
<evidence type="ECO:0000259" key="9">
    <source>
        <dbReference type="Pfam" id="PF16529"/>
    </source>
</evidence>
<dbReference type="Gene3D" id="6.10.140.270">
    <property type="match status" value="1"/>
</dbReference>
<dbReference type="InterPro" id="IPR036322">
    <property type="entry name" value="WD40_repeat_dom_sf"/>
</dbReference>
<feature type="region of interest" description="Disordered" evidence="8">
    <location>
        <begin position="107"/>
        <end position="309"/>
    </location>
</feature>
<feature type="repeat" description="WD" evidence="7">
    <location>
        <begin position="629"/>
        <end position="662"/>
    </location>
</feature>
<feature type="region of interest" description="Disordered" evidence="8">
    <location>
        <begin position="323"/>
        <end position="398"/>
    </location>
</feature>
<feature type="repeat" description="WD" evidence="7">
    <location>
        <begin position="507"/>
        <end position="554"/>
    </location>
</feature>
<evidence type="ECO:0000313" key="11">
    <source>
        <dbReference type="EMBL" id="KAF9545636.1"/>
    </source>
</evidence>
<evidence type="ECO:0000259" key="10">
    <source>
        <dbReference type="Pfam" id="PF21289"/>
    </source>
</evidence>
<feature type="compositionally biased region" description="Polar residues" evidence="8">
    <location>
        <begin position="296"/>
        <end position="309"/>
    </location>
</feature>
<sequence length="1471" mass="158525">MASENRSLLDMLHGGSQPGQQQQPQGQPSAPPQQGPPGLQQQQQQQPFQFQQHPQQGPMGDMSTPPMPPHPFYQNMGPPPPAMSQMMPGFGFNQQGLDHQHQMFVHQMMQQHGQPRGAPMTQFQSGPPPQSRAPPQGNALASLLQSLNQPASVSPTNTSTSTFMGPSQPQQQQQQQQQPHSQTHSEAHTPTSQADLQASTESLKLALFGPPKPEQTSAQQKTEDLKMALFGSARPDFTQAQSQSSPKKEEVNLLAMLQMSAGSPSSSQGPSADIKSLDGESDAKPTDFRREPASKSPISKESTPQSSAKSKFTYVNPFHSFSSASAAVAASTTPSASTPNLNTTTTPPSHSRTGTPIAEAFPSGPPSKRSSLSTPAPRRDTLAHVEPEAASRPHDRDQKRYQLDQLLPPHSAWNHRVQKLSKGSSSFPDGVYLRHQGQGPTTYDTGLDNLNAIFSEDLETIPITLIPTDVDYNHGKMVAVSKGYISYAAKGGKIRVIQQSHGHRTLLRGHTDQVIDMSFSSADQGSSGSQLLASVGKDSRLIIWDLSTSHPDSTDIDHSKYLELIGAPQSDQPRYSRIAWSPRNASQLALVNNDDHSVFIVDIHSLIGSQLSDSPTVTEAQLRAHSLVIQAHDQAINDLSFSRDGTALVTASEDGTVKLWDLHAAAGPALLNEFVPHGGLGVTNAIFVDHPDATAARCVVTACRRGTELSLWHVSGSGPLDQFVFKEPPSSIRRSSLGKSASRSQDMRMFNFMGYDHETSSLVLANSARLSLFGLKIKVTPASEADRPTGVSQAGYIKSALTSDATPCAATFDFMIEYPMPQPIVSFIVMPDSSLEYNGFSVYCIQAKAVQQYIIKGLEPHDKNKCQIFESVLPAAKMAEPKITRTNSKNNTPKASNSPSAKDTDAVDVSILSKSDAATGAATEGLEGKEPEKPIKLHGPVINGAIAKLKEKKRNSSNDNQNGTDGADKKESSKMPTSGRMGRKTSQDMSLTAPPLEAKKAASTPVALGETKSSADAKNSGRNNTRNQPNRTQDATDGASTAPEQSLLTSGDNVSLTLGDLQTMMLAMEDKIASRFEKKLNAELELQYRKMDQDQIVRQEAVLKLVSQTLAKNTEQLLVQTVNKEIQNSVIPALNKVIGAAVERQMARTMGDAAAKTLPSAVEAAVSGNVEKVMAGSDFMTTLAVQVATTIRPSIEDSFKESFTKVLIPSYQKATQAMFQQIHSAFQSGIEDLTAANQKDHESIEALSTNIKKVASNVEGIQASLAQAHHAQSETPLSGGGGGPGRLDSQRRSIASGLQRTLQGEDYSGASNYGSRRTSQQPSPTESKQTSAINQLIAYGDFEGAFTQALSTNEPSAVFHICSKVSPRAVFQQTSSNPNGTLSQPVLLALTHHLANEQLGQNLGVRLTWLQEILMRLNPKDPLLGDHMARILPTVQARLEATYSEVANSGEANPHLHTLQLLLRYVHSMQL</sequence>
<feature type="compositionally biased region" description="Low complexity" evidence="8">
    <location>
        <begin position="12"/>
        <end position="28"/>
    </location>
</feature>
<dbReference type="InterPro" id="IPR045152">
    <property type="entry name" value="EDC4-like"/>
</dbReference>
<dbReference type="Gene3D" id="1.10.220.100">
    <property type="entry name" value="conserved c-terminal region of ge- 1"/>
    <property type="match status" value="1"/>
</dbReference>
<dbReference type="PANTHER" id="PTHR15598:SF5">
    <property type="entry name" value="ENHANCER OF MRNA-DECAPPING PROTEIN 4"/>
    <property type="match status" value="1"/>
</dbReference>
<feature type="compositionally biased region" description="Low complexity" evidence="8">
    <location>
        <begin position="36"/>
        <end position="58"/>
    </location>
</feature>
<dbReference type="InterPro" id="IPR019775">
    <property type="entry name" value="WD40_repeat_CS"/>
</dbReference>
<dbReference type="SMART" id="SM00320">
    <property type="entry name" value="WD40"/>
    <property type="match status" value="2"/>
</dbReference>
<dbReference type="InterPro" id="IPR032401">
    <property type="entry name" value="EDC4_WD40"/>
</dbReference>
<keyword evidence="5" id="KW-0677">Repeat</keyword>
<name>A0A9P6F8R0_9FUNG</name>
<feature type="region of interest" description="Disordered" evidence="8">
    <location>
        <begin position="1"/>
        <end position="95"/>
    </location>
</feature>
<dbReference type="Gene3D" id="2.130.10.10">
    <property type="entry name" value="YVTN repeat-like/Quinoprotein amine dehydrogenase"/>
    <property type="match status" value="1"/>
</dbReference>
<feature type="domain" description="Enhancer of mRNA-decapping protein 4 WD40 repeat region" evidence="9">
    <location>
        <begin position="471"/>
        <end position="745"/>
    </location>
</feature>
<keyword evidence="3" id="KW-0963">Cytoplasm</keyword>
<evidence type="ECO:0000313" key="12">
    <source>
        <dbReference type="Proteomes" id="UP000723463"/>
    </source>
</evidence>
<dbReference type="InterPro" id="IPR001680">
    <property type="entry name" value="WD40_rpt"/>
</dbReference>
<feature type="compositionally biased region" description="Polar residues" evidence="8">
    <location>
        <begin position="884"/>
        <end position="901"/>
    </location>
</feature>
<evidence type="ECO:0000256" key="6">
    <source>
        <dbReference type="ARBA" id="ARBA00023054"/>
    </source>
</evidence>
<comment type="caution">
    <text evidence="11">The sequence shown here is derived from an EMBL/GenBank/DDBJ whole genome shotgun (WGS) entry which is preliminary data.</text>
</comment>
<evidence type="ECO:0000256" key="1">
    <source>
        <dbReference type="ARBA" id="ARBA00004201"/>
    </source>
</evidence>
<comment type="subcellular location">
    <subcellularLocation>
        <location evidence="1">Cytoplasm</location>
        <location evidence="1">P-body</location>
    </subcellularLocation>
</comment>
<dbReference type="Proteomes" id="UP000723463">
    <property type="component" value="Unassembled WGS sequence"/>
</dbReference>
<evidence type="ECO:0000256" key="2">
    <source>
        <dbReference type="ARBA" id="ARBA00009639"/>
    </source>
</evidence>
<comment type="similarity">
    <text evidence="2">Belongs to the WD repeat EDC4 family.</text>
</comment>
<gene>
    <name evidence="11" type="ORF">EC957_010617</name>
</gene>
<feature type="compositionally biased region" description="Low complexity" evidence="8">
    <location>
        <begin position="256"/>
        <end position="272"/>
    </location>
</feature>
<dbReference type="InterPro" id="IPR044938">
    <property type="entry name" value="EDC4_C_sf"/>
</dbReference>
<dbReference type="PANTHER" id="PTHR15598">
    <property type="entry name" value="ENHANCER OF MRNA-DECAPPING PROTEIN 4"/>
    <property type="match status" value="1"/>
</dbReference>
<feature type="compositionally biased region" description="Polar residues" evidence="8">
    <location>
        <begin position="1292"/>
        <end position="1302"/>
    </location>
</feature>
<evidence type="ECO:0000256" key="8">
    <source>
        <dbReference type="SAM" id="MobiDB-lite"/>
    </source>
</evidence>
<dbReference type="EMBL" id="JAAAXW010000068">
    <property type="protein sequence ID" value="KAF9545636.1"/>
    <property type="molecule type" value="Genomic_DNA"/>
</dbReference>
<dbReference type="PROSITE" id="PS50082">
    <property type="entry name" value="WD_REPEATS_2"/>
    <property type="match status" value="2"/>
</dbReference>
<feature type="compositionally biased region" description="Basic and acidic residues" evidence="8">
    <location>
        <begin position="377"/>
        <end position="398"/>
    </location>
</feature>
<evidence type="ECO:0000256" key="5">
    <source>
        <dbReference type="ARBA" id="ARBA00022737"/>
    </source>
</evidence>
<evidence type="ECO:0000256" key="3">
    <source>
        <dbReference type="ARBA" id="ARBA00022490"/>
    </source>
</evidence>
<feature type="compositionally biased region" description="Basic and acidic residues" evidence="8">
    <location>
        <begin position="926"/>
        <end position="935"/>
    </location>
</feature>
<feature type="compositionally biased region" description="Polar residues" evidence="8">
    <location>
        <begin position="1038"/>
        <end position="1051"/>
    </location>
</feature>
<accession>A0A9P6F8R0</accession>
<feature type="compositionally biased region" description="Polar residues" evidence="8">
    <location>
        <begin position="180"/>
        <end position="202"/>
    </location>
</feature>
<evidence type="ECO:0000256" key="4">
    <source>
        <dbReference type="ARBA" id="ARBA00022574"/>
    </source>
</evidence>
<proteinExistence type="inferred from homology"/>
<feature type="region of interest" description="Disordered" evidence="8">
    <location>
        <begin position="1266"/>
        <end position="1330"/>
    </location>
</feature>
<dbReference type="GO" id="GO:0000932">
    <property type="term" value="C:P-body"/>
    <property type="evidence" value="ECO:0007669"/>
    <property type="project" value="UniProtKB-SubCell"/>
</dbReference>
<dbReference type="Pfam" id="PF21289">
    <property type="entry name" value="EDC4_C"/>
    <property type="match status" value="1"/>
</dbReference>
<keyword evidence="6" id="KW-0175">Coiled coil</keyword>
<organism evidence="11 12">
    <name type="scientific">Mortierella hygrophila</name>
    <dbReference type="NCBI Taxonomy" id="979708"/>
    <lineage>
        <taxon>Eukaryota</taxon>
        <taxon>Fungi</taxon>
        <taxon>Fungi incertae sedis</taxon>
        <taxon>Mucoromycota</taxon>
        <taxon>Mortierellomycotina</taxon>
        <taxon>Mortierellomycetes</taxon>
        <taxon>Mortierellales</taxon>
        <taxon>Mortierellaceae</taxon>
        <taxon>Mortierella</taxon>
    </lineage>
</organism>
<keyword evidence="12" id="KW-1185">Reference proteome</keyword>
<protein>
    <recommendedName>
        <fullName evidence="13">Enhancer of mRNA-decapping protein 4 WD40 repeat region domain-containing protein</fullName>
    </recommendedName>
</protein>
<keyword evidence="4 7" id="KW-0853">WD repeat</keyword>
<feature type="compositionally biased region" description="Polar residues" evidence="8">
    <location>
        <begin position="1011"/>
        <end position="1021"/>
    </location>
</feature>
<evidence type="ECO:0008006" key="13">
    <source>
        <dbReference type="Google" id="ProtNLM"/>
    </source>
</evidence>
<feature type="compositionally biased region" description="Polar residues" evidence="8">
    <location>
        <begin position="143"/>
        <end position="167"/>
    </location>
</feature>
<dbReference type="GO" id="GO:0031087">
    <property type="term" value="P:deadenylation-independent decapping of nuclear-transcribed mRNA"/>
    <property type="evidence" value="ECO:0007669"/>
    <property type="project" value="InterPro"/>
</dbReference>
<dbReference type="Pfam" id="PF16529">
    <property type="entry name" value="Ge1_WD40"/>
    <property type="match status" value="1"/>
</dbReference>
<dbReference type="InterPro" id="IPR015943">
    <property type="entry name" value="WD40/YVTN_repeat-like_dom_sf"/>
</dbReference>
<feature type="compositionally biased region" description="Basic and acidic residues" evidence="8">
    <location>
        <begin position="275"/>
        <end position="293"/>
    </location>
</feature>
<feature type="compositionally biased region" description="Pro residues" evidence="8">
    <location>
        <begin position="65"/>
        <end position="82"/>
    </location>
</feature>
<feature type="compositionally biased region" description="Low complexity" evidence="8">
    <location>
        <begin position="323"/>
        <end position="351"/>
    </location>
</feature>
<dbReference type="InterPro" id="IPR049404">
    <property type="entry name" value="EDC4_C"/>
</dbReference>
<dbReference type="PROSITE" id="PS50294">
    <property type="entry name" value="WD_REPEATS_REGION"/>
    <property type="match status" value="2"/>
</dbReference>
<feature type="region of interest" description="Disordered" evidence="8">
    <location>
        <begin position="880"/>
        <end position="1051"/>
    </location>
</feature>
<dbReference type="PROSITE" id="PS00678">
    <property type="entry name" value="WD_REPEATS_1"/>
    <property type="match status" value="2"/>
</dbReference>
<evidence type="ECO:0000256" key="7">
    <source>
        <dbReference type="PROSITE-ProRule" id="PRU00221"/>
    </source>
</evidence>
<feature type="compositionally biased region" description="Low complexity" evidence="8">
    <location>
        <begin position="168"/>
        <end position="179"/>
    </location>
</feature>